<dbReference type="Proteomes" id="UP000095287">
    <property type="component" value="Unplaced"/>
</dbReference>
<feature type="compositionally biased region" description="Basic and acidic residues" evidence="1">
    <location>
        <begin position="82"/>
        <end position="98"/>
    </location>
</feature>
<feature type="region of interest" description="Disordered" evidence="1">
    <location>
        <begin position="82"/>
        <end position="137"/>
    </location>
</feature>
<evidence type="ECO:0000313" key="2">
    <source>
        <dbReference type="Proteomes" id="UP000095287"/>
    </source>
</evidence>
<dbReference type="WBParaSite" id="L893_g21817.t1">
    <property type="protein sequence ID" value="L893_g21817.t1"/>
    <property type="gene ID" value="L893_g21817"/>
</dbReference>
<accession>A0A1I7Z223</accession>
<proteinExistence type="predicted"/>
<keyword evidence="2" id="KW-1185">Reference proteome</keyword>
<dbReference type="AlphaFoldDB" id="A0A1I7Z223"/>
<name>A0A1I7Z223_9BILA</name>
<evidence type="ECO:0000313" key="3">
    <source>
        <dbReference type="WBParaSite" id="L893_g21817.t1"/>
    </source>
</evidence>
<protein>
    <submittedName>
        <fullName evidence="3">Uncharacterized protein</fullName>
    </submittedName>
</protein>
<evidence type="ECO:0000256" key="1">
    <source>
        <dbReference type="SAM" id="MobiDB-lite"/>
    </source>
</evidence>
<organism evidence="2 3">
    <name type="scientific">Steinernema glaseri</name>
    <dbReference type="NCBI Taxonomy" id="37863"/>
    <lineage>
        <taxon>Eukaryota</taxon>
        <taxon>Metazoa</taxon>
        <taxon>Ecdysozoa</taxon>
        <taxon>Nematoda</taxon>
        <taxon>Chromadorea</taxon>
        <taxon>Rhabditida</taxon>
        <taxon>Tylenchina</taxon>
        <taxon>Panagrolaimomorpha</taxon>
        <taxon>Strongyloidoidea</taxon>
        <taxon>Steinernematidae</taxon>
        <taxon>Steinernema</taxon>
    </lineage>
</organism>
<reference evidence="3" key="1">
    <citation type="submission" date="2016-11" db="UniProtKB">
        <authorList>
            <consortium name="WormBaseParasite"/>
        </authorList>
    </citation>
    <scope>IDENTIFICATION</scope>
</reference>
<sequence>MNTRDEQRLVTKRREEVEREACETMDLLGKCSDADLERVLDLLRRHTVDLVAGVDMNALQYHSKAVQKTAEVFDFLRSVRLVDEPQPEKRPEEHKETPMGKSPKIGTPSATTPTKKYLPPGNPNRTTPCRSPRLKLC</sequence>